<dbReference type="InterPro" id="IPR013830">
    <property type="entry name" value="SGNH_hydro"/>
</dbReference>
<evidence type="ECO:0000259" key="2">
    <source>
        <dbReference type="Pfam" id="PF13472"/>
    </source>
</evidence>
<keyword evidence="4" id="KW-0378">Hydrolase</keyword>
<dbReference type="PANTHER" id="PTHR37834:SF2">
    <property type="entry name" value="ESTERASE, SGNH HYDROLASE-TYPE"/>
    <property type="match status" value="1"/>
</dbReference>
<name>A0ABV8KX63_9ACTN</name>
<feature type="signal peptide" evidence="1">
    <location>
        <begin position="1"/>
        <end position="32"/>
    </location>
</feature>
<evidence type="ECO:0000313" key="4">
    <source>
        <dbReference type="EMBL" id="MFC4110302.1"/>
    </source>
</evidence>
<proteinExistence type="predicted"/>
<sequence length="390" mass="41882">MNHRRVPVAVGALAVLLTVGAAAVPAPTPAVAAGSTAGSNRASTPAVRPPAGVLAQVHTAGRVKDLGPTVRYTWPGVYFEGRFRGTGVGLALDDAVNDYDVQVDGATVATLVTPGRTTRWITGLTRGTHTVRLVKRTESPAVAGAFGGLRAVPGGAVLSPPAARHRQIEFIGDSYTAGYGNMSTTRDCSAIGGVDRNSDADLAFGAITARRLGADYQVNAKSGFGVVRNYNGALPEVDYRTYYDRVLQEVSPEPWRRPAGWRPQLVVVGLGINDFSTPLHAGERWATTDQLVADYTTSYLGFVAKLRARYGPRTTIVLSATAVGDSPVFADAVRRAVRERNARGDDRVRYWYYDDPGLDRLGCDWHPSLHDHRIIADQLDSYLATLPLAW</sequence>
<feature type="domain" description="SGNH hydrolase-type esterase" evidence="2">
    <location>
        <begin position="170"/>
        <end position="340"/>
    </location>
</feature>
<organism evidence="4 5">
    <name type="scientific">Micromonospora zhanjiangensis</name>
    <dbReference type="NCBI Taxonomy" id="1522057"/>
    <lineage>
        <taxon>Bacteria</taxon>
        <taxon>Bacillati</taxon>
        <taxon>Actinomycetota</taxon>
        <taxon>Actinomycetes</taxon>
        <taxon>Micromonosporales</taxon>
        <taxon>Micromonosporaceae</taxon>
        <taxon>Micromonospora</taxon>
    </lineage>
</organism>
<dbReference type="InterPro" id="IPR040794">
    <property type="entry name" value="CE2_N"/>
</dbReference>
<dbReference type="RefSeq" id="WP_377552591.1">
    <property type="nucleotide sequence ID" value="NZ_JBHSBN010000038.1"/>
</dbReference>
<dbReference type="Pfam" id="PF17996">
    <property type="entry name" value="CE2_N"/>
    <property type="match status" value="1"/>
</dbReference>
<evidence type="ECO:0000313" key="5">
    <source>
        <dbReference type="Proteomes" id="UP001595868"/>
    </source>
</evidence>
<feature type="chain" id="PRO_5046123957" evidence="1">
    <location>
        <begin position="33"/>
        <end position="390"/>
    </location>
</feature>
<dbReference type="Gene3D" id="2.60.120.260">
    <property type="entry name" value="Galactose-binding domain-like"/>
    <property type="match status" value="1"/>
</dbReference>
<dbReference type="InterPro" id="IPR052762">
    <property type="entry name" value="PCW_deacetylase/CE"/>
</dbReference>
<dbReference type="InterPro" id="IPR036514">
    <property type="entry name" value="SGNH_hydro_sf"/>
</dbReference>
<dbReference type="GO" id="GO:0016787">
    <property type="term" value="F:hydrolase activity"/>
    <property type="evidence" value="ECO:0007669"/>
    <property type="project" value="UniProtKB-KW"/>
</dbReference>
<gene>
    <name evidence="4" type="ORF">ACFOX0_30835</name>
</gene>
<feature type="domain" description="Carbohydrate esterase 2 N-terminal" evidence="3">
    <location>
        <begin position="60"/>
        <end position="161"/>
    </location>
</feature>
<evidence type="ECO:0000256" key="1">
    <source>
        <dbReference type="SAM" id="SignalP"/>
    </source>
</evidence>
<dbReference type="Proteomes" id="UP001595868">
    <property type="component" value="Unassembled WGS sequence"/>
</dbReference>
<accession>A0ABV8KX63</accession>
<dbReference type="Gene3D" id="3.40.50.1110">
    <property type="entry name" value="SGNH hydrolase"/>
    <property type="match status" value="1"/>
</dbReference>
<dbReference type="SUPFAM" id="SSF52266">
    <property type="entry name" value="SGNH hydrolase"/>
    <property type="match status" value="1"/>
</dbReference>
<dbReference type="PANTHER" id="PTHR37834">
    <property type="entry name" value="GDSL-LIKE LIPASE/ACYLHYDROLASE DOMAIN PROTEIN (AFU_ORTHOLOGUE AFUA_2G00620)"/>
    <property type="match status" value="1"/>
</dbReference>
<keyword evidence="1" id="KW-0732">Signal</keyword>
<dbReference type="Pfam" id="PF13472">
    <property type="entry name" value="Lipase_GDSL_2"/>
    <property type="match status" value="1"/>
</dbReference>
<protein>
    <submittedName>
        <fullName evidence="4">SGNH/GDSL hydrolase family protein</fullName>
        <ecNumber evidence="4">3.1.-.-</ecNumber>
    </submittedName>
</protein>
<dbReference type="InterPro" id="IPR037461">
    <property type="entry name" value="CtCE2-like_dom"/>
</dbReference>
<dbReference type="EC" id="3.1.-.-" evidence="4"/>
<evidence type="ECO:0000259" key="3">
    <source>
        <dbReference type="Pfam" id="PF17996"/>
    </source>
</evidence>
<reference evidence="5" key="1">
    <citation type="journal article" date="2019" name="Int. J. Syst. Evol. Microbiol.">
        <title>The Global Catalogue of Microorganisms (GCM) 10K type strain sequencing project: providing services to taxonomists for standard genome sequencing and annotation.</title>
        <authorList>
            <consortium name="The Broad Institute Genomics Platform"/>
            <consortium name="The Broad Institute Genome Sequencing Center for Infectious Disease"/>
            <person name="Wu L."/>
            <person name="Ma J."/>
        </authorList>
    </citation>
    <scope>NUCLEOTIDE SEQUENCE [LARGE SCALE GENOMIC DNA]</scope>
    <source>
        <strain evidence="5">2902at01</strain>
    </source>
</reference>
<keyword evidence="5" id="KW-1185">Reference proteome</keyword>
<dbReference type="CDD" id="cd01831">
    <property type="entry name" value="Endoglucanase_E_like"/>
    <property type="match status" value="1"/>
</dbReference>
<dbReference type="EMBL" id="JBHSBN010000038">
    <property type="protein sequence ID" value="MFC4110302.1"/>
    <property type="molecule type" value="Genomic_DNA"/>
</dbReference>
<comment type="caution">
    <text evidence="4">The sequence shown here is derived from an EMBL/GenBank/DDBJ whole genome shotgun (WGS) entry which is preliminary data.</text>
</comment>